<evidence type="ECO:0000256" key="1">
    <source>
        <dbReference type="ARBA" id="ARBA00022741"/>
    </source>
</evidence>
<comment type="caution">
    <text evidence="8">The sequence shown here is derived from an EMBL/GenBank/DDBJ whole genome shotgun (WGS) entry which is preliminary data.</text>
</comment>
<accession>A0ABV0BRN6</accession>
<keyword evidence="3 8" id="KW-0347">Helicase</keyword>
<evidence type="ECO:0000313" key="8">
    <source>
        <dbReference type="EMBL" id="MEN5376027.1"/>
    </source>
</evidence>
<dbReference type="EMBL" id="JBDJNQ010000001">
    <property type="protein sequence ID" value="MEN5376027.1"/>
    <property type="molecule type" value="Genomic_DNA"/>
</dbReference>
<dbReference type="InterPro" id="IPR001650">
    <property type="entry name" value="Helicase_C-like"/>
</dbReference>
<reference evidence="8 9" key="1">
    <citation type="submission" date="2024-04" db="EMBL/GenBank/DDBJ databases">
        <title>WGS of bacteria from Torrens River.</title>
        <authorList>
            <person name="Wyrsch E.R."/>
            <person name="Drigo B."/>
        </authorList>
    </citation>
    <scope>NUCLEOTIDE SEQUENCE [LARGE SCALE GENOMIC DNA]</scope>
    <source>
        <strain evidence="8 9">TWI391</strain>
    </source>
</reference>
<sequence length="412" mass="46059">MESLGYLTPKEIQVKSMSRILGGQDIIAIGPDGSGKTTTYILSVLSGLKFNVPDAPKVLILAPDQECVQAIVDQFYLISKNKDLSIIGLRAGGSMEQEIEKLVAGVEIVVSTPNRARAVYLKLGLNLNLIHTIIIDDAEEVIKNGMITPVKELVQSAKKCQHLVFSTVEHEKLHQMIDGFMVSPALIEVEELAAEKLNVHDMLLYQVPNFTTKINLLNSLMLDNEVFDKVIIFVNSKLTAQKLGKSLHRKYNDEIVIFNPLFFEDKSISDIELFKQEDAHRILIVANEGTEVLDLSGIPYIFHFEIPENNDTLIQRIIKSNTEEQLSFTFATDLELPEIKKIEHTVGQKMEVLDLPEKLSIYSAKKGNTSLIDDDNDGTRGAAFHQKKESNSKTYNYGAGKKAKMTMKKKKG</sequence>
<dbReference type="InterPro" id="IPR027417">
    <property type="entry name" value="P-loop_NTPase"/>
</dbReference>
<feature type="compositionally biased region" description="Basic residues" evidence="6">
    <location>
        <begin position="401"/>
        <end position="412"/>
    </location>
</feature>
<dbReference type="SUPFAM" id="SSF52540">
    <property type="entry name" value="P-loop containing nucleoside triphosphate hydrolases"/>
    <property type="match status" value="2"/>
</dbReference>
<evidence type="ECO:0000256" key="3">
    <source>
        <dbReference type="ARBA" id="ARBA00022806"/>
    </source>
</evidence>
<keyword evidence="4" id="KW-0067">ATP-binding</keyword>
<dbReference type="SMART" id="SM00487">
    <property type="entry name" value="DEXDc"/>
    <property type="match status" value="1"/>
</dbReference>
<dbReference type="InterPro" id="IPR050079">
    <property type="entry name" value="DEAD_box_RNA_helicase"/>
</dbReference>
<dbReference type="Proteomes" id="UP001409291">
    <property type="component" value="Unassembled WGS sequence"/>
</dbReference>
<dbReference type="GO" id="GO:0016787">
    <property type="term" value="F:hydrolase activity"/>
    <property type="evidence" value="ECO:0007669"/>
    <property type="project" value="UniProtKB-KW"/>
</dbReference>
<dbReference type="Gene3D" id="3.40.50.300">
    <property type="entry name" value="P-loop containing nucleotide triphosphate hydrolases"/>
    <property type="match status" value="2"/>
</dbReference>
<keyword evidence="2 8" id="KW-0378">Hydrolase</keyword>
<dbReference type="PANTHER" id="PTHR47959">
    <property type="entry name" value="ATP-DEPENDENT RNA HELICASE RHLE-RELATED"/>
    <property type="match status" value="1"/>
</dbReference>
<evidence type="ECO:0000259" key="7">
    <source>
        <dbReference type="PROSITE" id="PS51192"/>
    </source>
</evidence>
<dbReference type="Pfam" id="PF00271">
    <property type="entry name" value="Helicase_C"/>
    <property type="match status" value="1"/>
</dbReference>
<dbReference type="GO" id="GO:0004386">
    <property type="term" value="F:helicase activity"/>
    <property type="evidence" value="ECO:0007669"/>
    <property type="project" value="UniProtKB-KW"/>
</dbReference>
<name>A0ABV0BRN6_9SPHI</name>
<dbReference type="Pfam" id="PF00270">
    <property type="entry name" value="DEAD"/>
    <property type="match status" value="1"/>
</dbReference>
<organism evidence="8 9">
    <name type="scientific">Sphingobacterium kitahiroshimense</name>
    <dbReference type="NCBI Taxonomy" id="470446"/>
    <lineage>
        <taxon>Bacteria</taxon>
        <taxon>Pseudomonadati</taxon>
        <taxon>Bacteroidota</taxon>
        <taxon>Sphingobacteriia</taxon>
        <taxon>Sphingobacteriales</taxon>
        <taxon>Sphingobacteriaceae</taxon>
        <taxon>Sphingobacterium</taxon>
    </lineage>
</organism>
<evidence type="ECO:0000313" key="9">
    <source>
        <dbReference type="Proteomes" id="UP001409291"/>
    </source>
</evidence>
<gene>
    <name evidence="8" type="ORF">ABE541_02020</name>
</gene>
<proteinExistence type="inferred from homology"/>
<feature type="region of interest" description="Disordered" evidence="6">
    <location>
        <begin position="370"/>
        <end position="412"/>
    </location>
</feature>
<dbReference type="InterPro" id="IPR011545">
    <property type="entry name" value="DEAD/DEAH_box_helicase_dom"/>
</dbReference>
<comment type="similarity">
    <text evidence="5">Belongs to the DEAD box helicase family.</text>
</comment>
<evidence type="ECO:0000256" key="2">
    <source>
        <dbReference type="ARBA" id="ARBA00022801"/>
    </source>
</evidence>
<evidence type="ECO:0000256" key="6">
    <source>
        <dbReference type="SAM" id="MobiDB-lite"/>
    </source>
</evidence>
<protein>
    <submittedName>
        <fullName evidence="8">DEAD/DEAH box helicase</fullName>
        <ecNumber evidence="8">3.6.4.-</ecNumber>
    </submittedName>
</protein>
<dbReference type="PANTHER" id="PTHR47959:SF1">
    <property type="entry name" value="ATP-DEPENDENT RNA HELICASE DBPA"/>
    <property type="match status" value="1"/>
</dbReference>
<keyword evidence="9" id="KW-1185">Reference proteome</keyword>
<evidence type="ECO:0000256" key="4">
    <source>
        <dbReference type="ARBA" id="ARBA00022840"/>
    </source>
</evidence>
<dbReference type="PROSITE" id="PS51192">
    <property type="entry name" value="HELICASE_ATP_BIND_1"/>
    <property type="match status" value="1"/>
</dbReference>
<dbReference type="InterPro" id="IPR014001">
    <property type="entry name" value="Helicase_ATP-bd"/>
</dbReference>
<dbReference type="EC" id="3.6.4.-" evidence="8"/>
<dbReference type="RefSeq" id="WP_346580489.1">
    <property type="nucleotide sequence ID" value="NZ_JBDJLH010000005.1"/>
</dbReference>
<evidence type="ECO:0000256" key="5">
    <source>
        <dbReference type="ARBA" id="ARBA00038437"/>
    </source>
</evidence>
<feature type="domain" description="Helicase ATP-binding" evidence="7">
    <location>
        <begin position="17"/>
        <end position="166"/>
    </location>
</feature>
<keyword evidence="1" id="KW-0547">Nucleotide-binding</keyword>